<protein>
    <submittedName>
        <fullName evidence="1">Uncharacterized protein</fullName>
    </submittedName>
</protein>
<evidence type="ECO:0000313" key="2">
    <source>
        <dbReference type="Proteomes" id="UP001589789"/>
    </source>
</evidence>
<comment type="caution">
    <text evidence="1">The sequence shown here is derived from an EMBL/GenBank/DDBJ whole genome shotgun (WGS) entry which is preliminary data.</text>
</comment>
<organism evidence="1 2">
    <name type="scientific">Muricoccus vinaceus</name>
    <dbReference type="NCBI Taxonomy" id="424704"/>
    <lineage>
        <taxon>Bacteria</taxon>
        <taxon>Pseudomonadati</taxon>
        <taxon>Pseudomonadota</taxon>
        <taxon>Alphaproteobacteria</taxon>
        <taxon>Acetobacterales</taxon>
        <taxon>Roseomonadaceae</taxon>
        <taxon>Muricoccus</taxon>
    </lineage>
</organism>
<keyword evidence="2" id="KW-1185">Reference proteome</keyword>
<dbReference type="RefSeq" id="WP_377048364.1">
    <property type="nucleotide sequence ID" value="NZ_JBHLVZ010000002.1"/>
</dbReference>
<gene>
    <name evidence="1" type="ORF">ACFFIC_02000</name>
</gene>
<dbReference type="EMBL" id="JBHLVZ010000002">
    <property type="protein sequence ID" value="MFC0384320.1"/>
    <property type="molecule type" value="Genomic_DNA"/>
</dbReference>
<dbReference type="Gene3D" id="2.10.10.20">
    <property type="entry name" value="Carbohydrate-binding module superfamily 5/12"/>
    <property type="match status" value="1"/>
</dbReference>
<dbReference type="Proteomes" id="UP001589789">
    <property type="component" value="Unassembled WGS sequence"/>
</dbReference>
<reference evidence="1 2" key="1">
    <citation type="submission" date="2024-09" db="EMBL/GenBank/DDBJ databases">
        <authorList>
            <person name="Sun Q."/>
            <person name="Mori K."/>
        </authorList>
    </citation>
    <scope>NUCLEOTIDE SEQUENCE [LARGE SCALE GENOMIC DNA]</scope>
    <source>
        <strain evidence="1 2">CCM 7468</strain>
    </source>
</reference>
<accession>A0ABV6IL34</accession>
<sequence>MSSITTANRNRAADAVAARLNGGVLRIYSGAPPADANTALSGNTLLAELTFAATAFAAAVNGVATANGITADSVADNSGRPTFARAFETGGTTAVWDLRAAFAWGASTAYSIGDRVANGGNQYRATAAGTSAASGGPSGTGASITDGGVTWAYEGVAELVFPGGPSIIQGGTVSVTALTYTQSGS</sequence>
<name>A0ABV6IL34_9PROT</name>
<evidence type="ECO:0000313" key="1">
    <source>
        <dbReference type="EMBL" id="MFC0384320.1"/>
    </source>
</evidence>
<proteinExistence type="predicted"/>